<evidence type="ECO:0000256" key="6">
    <source>
        <dbReference type="ARBA" id="ARBA00038076"/>
    </source>
</evidence>
<keyword evidence="3 7" id="KW-0812">Transmembrane</keyword>
<dbReference type="RefSeq" id="WP_321546846.1">
    <property type="nucleotide sequence ID" value="NZ_JAXIVS010000005.1"/>
</dbReference>
<comment type="caution">
    <text evidence="10">The sequence shown here is derived from an EMBL/GenBank/DDBJ whole genome shotgun (WGS) entry which is preliminary data.</text>
</comment>
<evidence type="ECO:0000259" key="9">
    <source>
        <dbReference type="Pfam" id="PF12704"/>
    </source>
</evidence>
<dbReference type="Pfam" id="PF12704">
    <property type="entry name" value="MacB_PCD"/>
    <property type="match status" value="1"/>
</dbReference>
<feature type="domain" description="MacB-like periplasmic core" evidence="9">
    <location>
        <begin position="31"/>
        <end position="251"/>
    </location>
</feature>
<feature type="transmembrane region" description="Helical" evidence="7">
    <location>
        <begin position="378"/>
        <end position="397"/>
    </location>
</feature>
<dbReference type="PANTHER" id="PTHR30572:SF4">
    <property type="entry name" value="ABC TRANSPORTER PERMEASE YTRF"/>
    <property type="match status" value="1"/>
</dbReference>
<dbReference type="InterPro" id="IPR050250">
    <property type="entry name" value="Macrolide_Exporter_MacB"/>
</dbReference>
<keyword evidence="5 7" id="KW-0472">Membrane</keyword>
<accession>A0ABU5H4E9</accession>
<comment type="similarity">
    <text evidence="6">Belongs to the ABC-4 integral membrane protein family.</text>
</comment>
<feature type="transmembrane region" description="Helical" evidence="7">
    <location>
        <begin position="32"/>
        <end position="52"/>
    </location>
</feature>
<keyword evidence="4 7" id="KW-1133">Transmembrane helix</keyword>
<evidence type="ECO:0000256" key="3">
    <source>
        <dbReference type="ARBA" id="ARBA00022692"/>
    </source>
</evidence>
<dbReference type="Pfam" id="PF02687">
    <property type="entry name" value="FtsX"/>
    <property type="match status" value="1"/>
</dbReference>
<proteinExistence type="inferred from homology"/>
<evidence type="ECO:0000313" key="10">
    <source>
        <dbReference type="EMBL" id="MDY7228121.1"/>
    </source>
</evidence>
<dbReference type="PANTHER" id="PTHR30572">
    <property type="entry name" value="MEMBRANE COMPONENT OF TRANSPORTER-RELATED"/>
    <property type="match status" value="1"/>
</dbReference>
<evidence type="ECO:0000256" key="1">
    <source>
        <dbReference type="ARBA" id="ARBA00004651"/>
    </source>
</evidence>
<feature type="transmembrane region" description="Helical" evidence="7">
    <location>
        <begin position="335"/>
        <end position="358"/>
    </location>
</feature>
<evidence type="ECO:0000256" key="5">
    <source>
        <dbReference type="ARBA" id="ARBA00023136"/>
    </source>
</evidence>
<dbReference type="EMBL" id="JAXIVS010000005">
    <property type="protein sequence ID" value="MDY7228121.1"/>
    <property type="molecule type" value="Genomic_DNA"/>
</dbReference>
<dbReference type="InterPro" id="IPR003838">
    <property type="entry name" value="ABC3_permease_C"/>
</dbReference>
<keyword evidence="11" id="KW-1185">Reference proteome</keyword>
<evidence type="ECO:0000259" key="8">
    <source>
        <dbReference type="Pfam" id="PF02687"/>
    </source>
</evidence>
<feature type="transmembrane region" description="Helical" evidence="7">
    <location>
        <begin position="287"/>
        <end position="314"/>
    </location>
</feature>
<evidence type="ECO:0000256" key="4">
    <source>
        <dbReference type="ARBA" id="ARBA00022989"/>
    </source>
</evidence>
<dbReference type="Proteomes" id="UP001291309">
    <property type="component" value="Unassembled WGS sequence"/>
</dbReference>
<sequence>MSKSRVDVFRVDVMEGARIALFSLKANRMRTVLTTVGIGIGVATLLAIVGIIQGLNSSFDRQLATIGANTLQVSKFPWVMRGDWWLYRNRKNFTLPQVEQIRAQSSFITAISPVVGRGADVSHGEEQLSTVGVNGVTNEYLTISGYEVTTGRFITESDNETTRPVAVLGADVAEGLFPGVSPLGQTIRVEGRPFQVVGTLSRKGKLLDNNQDLIVMVPFKTFYAAFGKQRPFSIAIAVASAEEVRRAEDQLIGIMRRVRGTAPDAPDDFSINRPEMLANTYQQLTGALYGVAVGVGLITLLVGGIGIMNIMLVSVRERTREIGIRRALGARKQTIVFQFLMEASAVSAVGGGLGTVVGLGTAKVVSLITPLAAEVQPLTVVAGVGFAAIVGLLFGIWPAARAANLDPVEALRYE</sequence>
<comment type="subcellular location">
    <subcellularLocation>
        <location evidence="1">Cell membrane</location>
        <topology evidence="1">Multi-pass membrane protein</topology>
    </subcellularLocation>
</comment>
<organism evidence="10 11">
    <name type="scientific">Hyalangium rubrum</name>
    <dbReference type="NCBI Taxonomy" id="3103134"/>
    <lineage>
        <taxon>Bacteria</taxon>
        <taxon>Pseudomonadati</taxon>
        <taxon>Myxococcota</taxon>
        <taxon>Myxococcia</taxon>
        <taxon>Myxococcales</taxon>
        <taxon>Cystobacterineae</taxon>
        <taxon>Archangiaceae</taxon>
        <taxon>Hyalangium</taxon>
    </lineage>
</organism>
<name>A0ABU5H4E9_9BACT</name>
<gene>
    <name evidence="10" type="ORF">SYV04_17005</name>
</gene>
<dbReference type="InterPro" id="IPR025857">
    <property type="entry name" value="MacB_PCD"/>
</dbReference>
<evidence type="ECO:0000256" key="2">
    <source>
        <dbReference type="ARBA" id="ARBA00022475"/>
    </source>
</evidence>
<evidence type="ECO:0000256" key="7">
    <source>
        <dbReference type="SAM" id="Phobius"/>
    </source>
</evidence>
<reference evidence="10 11" key="1">
    <citation type="submission" date="2023-12" db="EMBL/GenBank/DDBJ databases">
        <title>the genome sequence of Hyalangium sp. s54d21.</title>
        <authorList>
            <person name="Zhang X."/>
        </authorList>
    </citation>
    <scope>NUCLEOTIDE SEQUENCE [LARGE SCALE GENOMIC DNA]</scope>
    <source>
        <strain evidence="11">s54d21</strain>
    </source>
</reference>
<protein>
    <submittedName>
        <fullName evidence="10">ABC transporter permease</fullName>
    </submittedName>
</protein>
<evidence type="ECO:0000313" key="11">
    <source>
        <dbReference type="Proteomes" id="UP001291309"/>
    </source>
</evidence>
<feature type="domain" description="ABC3 transporter permease C-terminal" evidence="8">
    <location>
        <begin position="295"/>
        <end position="407"/>
    </location>
</feature>
<keyword evidence="2" id="KW-1003">Cell membrane</keyword>